<dbReference type="SUPFAM" id="SSF53686">
    <property type="entry name" value="Tryptophan synthase beta subunit-like PLP-dependent enzymes"/>
    <property type="match status" value="1"/>
</dbReference>
<accession>A0A9W8GHR5</accession>
<proteinExistence type="inferred from homology"/>
<evidence type="ECO:0000256" key="4">
    <source>
        <dbReference type="ARBA" id="ARBA00022898"/>
    </source>
</evidence>
<dbReference type="OrthoDB" id="7773036at2759"/>
<evidence type="ECO:0000313" key="9">
    <source>
        <dbReference type="EMBL" id="KAJ2688709.1"/>
    </source>
</evidence>
<dbReference type="EC" id="4.3.1.17" evidence="3"/>
<evidence type="ECO:0000256" key="5">
    <source>
        <dbReference type="ARBA" id="ARBA00023239"/>
    </source>
</evidence>
<reference evidence="9" key="1">
    <citation type="submission" date="2022-07" db="EMBL/GenBank/DDBJ databases">
        <title>Phylogenomic reconstructions and comparative analyses of Kickxellomycotina fungi.</title>
        <authorList>
            <person name="Reynolds N.K."/>
            <person name="Stajich J.E."/>
            <person name="Barry K."/>
            <person name="Grigoriev I.V."/>
            <person name="Crous P."/>
            <person name="Smith M.E."/>
        </authorList>
    </citation>
    <scope>NUCLEOTIDE SEQUENCE</scope>
    <source>
        <strain evidence="9">CBS 109367</strain>
    </source>
</reference>
<dbReference type="GO" id="GO:0009097">
    <property type="term" value="P:isoleucine biosynthetic process"/>
    <property type="evidence" value="ECO:0007669"/>
    <property type="project" value="TreeGrafter"/>
</dbReference>
<dbReference type="Proteomes" id="UP001151516">
    <property type="component" value="Unassembled WGS sequence"/>
</dbReference>
<evidence type="ECO:0000256" key="1">
    <source>
        <dbReference type="ARBA" id="ARBA00001933"/>
    </source>
</evidence>
<sequence length="454" mass="47378">MLSQGGAPLTADSGRPLLHTPTPLLYSASMSKLAGCNVWLKLENMQPTQSFKIRGLGYTCIKAALEQGAKLFVAVGDSNAALAVAYSGRRLGVPVTVFVPSGVQPSAVRAKIELEGACIQEGGRSIKDAYEAACALVRQTEGAVLVDKADDAAAIAGNATIVPEINVQLQRQAPAAIITAVGSGGLLSGLITGLGHCHWQQVPVIAVETHNTNTFQQALLFDSAHSSDSDTAADAGSDGPADHMKASAQPSLLPPLDEDTDVDAKLGMRGKAMLARTESENVAMYLSRVRLSSDANRVAAEPTVATCLQSGSVCPSALELARIHPVVPVSVSEAMAVEACRRFLDDHQLLIEIGSAAALSVVGKRLVHQIIPDLGSDDHIVVIVTGGANISFDRLDSCRQRFPYPAPTIAKSGHEIFMRMSDSVLSATSSAQNSSTMYAATPPALLLSASPAQL</sequence>
<evidence type="ECO:0000256" key="7">
    <source>
        <dbReference type="SAM" id="MobiDB-lite"/>
    </source>
</evidence>
<gene>
    <name evidence="9" type="primary">CHA1</name>
    <name evidence="9" type="ORF">IWW39_002014</name>
</gene>
<feature type="compositionally biased region" description="Low complexity" evidence="7">
    <location>
        <begin position="226"/>
        <end position="239"/>
    </location>
</feature>
<keyword evidence="4" id="KW-0663">Pyridoxal phosphate</keyword>
<evidence type="ECO:0000256" key="3">
    <source>
        <dbReference type="ARBA" id="ARBA00012093"/>
    </source>
</evidence>
<dbReference type="PANTHER" id="PTHR48078">
    <property type="entry name" value="THREONINE DEHYDRATASE, MITOCHONDRIAL-RELATED"/>
    <property type="match status" value="1"/>
</dbReference>
<dbReference type="GO" id="GO:0003941">
    <property type="term" value="F:L-serine ammonia-lyase activity"/>
    <property type="evidence" value="ECO:0007669"/>
    <property type="project" value="UniProtKB-EC"/>
</dbReference>
<evidence type="ECO:0000313" key="10">
    <source>
        <dbReference type="Proteomes" id="UP001151516"/>
    </source>
</evidence>
<feature type="region of interest" description="Disordered" evidence="7">
    <location>
        <begin position="226"/>
        <end position="258"/>
    </location>
</feature>
<dbReference type="AlphaFoldDB" id="A0A9W8GHR5"/>
<dbReference type="InterPro" id="IPR000634">
    <property type="entry name" value="Ser/Thr_deHydtase_PyrdxlP-BS"/>
</dbReference>
<organism evidence="9 10">
    <name type="scientific">Coemansia spiralis</name>
    <dbReference type="NCBI Taxonomy" id="417178"/>
    <lineage>
        <taxon>Eukaryota</taxon>
        <taxon>Fungi</taxon>
        <taxon>Fungi incertae sedis</taxon>
        <taxon>Zoopagomycota</taxon>
        <taxon>Kickxellomycotina</taxon>
        <taxon>Kickxellomycetes</taxon>
        <taxon>Kickxellales</taxon>
        <taxon>Kickxellaceae</taxon>
        <taxon>Coemansia</taxon>
    </lineage>
</organism>
<protein>
    <recommendedName>
        <fullName evidence="3">L-serine ammonia-lyase</fullName>
        <ecNumber evidence="3">4.3.1.17</ecNumber>
    </recommendedName>
</protein>
<dbReference type="InterPro" id="IPR050147">
    <property type="entry name" value="Ser/Thr_Dehydratase"/>
</dbReference>
<comment type="similarity">
    <text evidence="2">Belongs to the serine/threonine dehydratase family.</text>
</comment>
<keyword evidence="10" id="KW-1185">Reference proteome</keyword>
<keyword evidence="5 9" id="KW-0456">Lyase</keyword>
<name>A0A9W8GHR5_9FUNG</name>
<dbReference type="PANTHER" id="PTHR48078:SF2">
    <property type="entry name" value="CATABOLIC L-SERINE_THREONINE DEHYDRATASE"/>
    <property type="match status" value="1"/>
</dbReference>
<comment type="caution">
    <text evidence="9">The sequence shown here is derived from an EMBL/GenBank/DDBJ whole genome shotgun (WGS) entry which is preliminary data.</text>
</comment>
<dbReference type="Gene3D" id="3.40.50.1100">
    <property type="match status" value="3"/>
</dbReference>
<dbReference type="GO" id="GO:0004794">
    <property type="term" value="F:threonine deaminase activity"/>
    <property type="evidence" value="ECO:0007669"/>
    <property type="project" value="TreeGrafter"/>
</dbReference>
<dbReference type="Pfam" id="PF00291">
    <property type="entry name" value="PALP"/>
    <property type="match status" value="1"/>
</dbReference>
<comment type="cofactor">
    <cofactor evidence="1">
        <name>pyridoxal 5'-phosphate</name>
        <dbReference type="ChEBI" id="CHEBI:597326"/>
    </cofactor>
</comment>
<comment type="catalytic activity">
    <reaction evidence="6">
        <text>L-serine = pyruvate + NH4(+)</text>
        <dbReference type="Rhea" id="RHEA:19169"/>
        <dbReference type="ChEBI" id="CHEBI:15361"/>
        <dbReference type="ChEBI" id="CHEBI:28938"/>
        <dbReference type="ChEBI" id="CHEBI:33384"/>
        <dbReference type="EC" id="4.3.1.17"/>
    </reaction>
</comment>
<dbReference type="InterPro" id="IPR036052">
    <property type="entry name" value="TrpB-like_PALP_sf"/>
</dbReference>
<dbReference type="GO" id="GO:0030170">
    <property type="term" value="F:pyridoxal phosphate binding"/>
    <property type="evidence" value="ECO:0007669"/>
    <property type="project" value="InterPro"/>
</dbReference>
<evidence type="ECO:0000256" key="6">
    <source>
        <dbReference type="ARBA" id="ARBA00049406"/>
    </source>
</evidence>
<dbReference type="PROSITE" id="PS00165">
    <property type="entry name" value="DEHYDRATASE_SER_THR"/>
    <property type="match status" value="1"/>
</dbReference>
<dbReference type="InterPro" id="IPR001926">
    <property type="entry name" value="TrpB-like_PALP"/>
</dbReference>
<feature type="domain" description="Tryptophan synthase beta chain-like PALP" evidence="8">
    <location>
        <begin position="18"/>
        <end position="237"/>
    </location>
</feature>
<dbReference type="GO" id="GO:0006567">
    <property type="term" value="P:L-threonine catabolic process"/>
    <property type="evidence" value="ECO:0007669"/>
    <property type="project" value="TreeGrafter"/>
</dbReference>
<dbReference type="GO" id="GO:0006565">
    <property type="term" value="P:L-serine catabolic process"/>
    <property type="evidence" value="ECO:0007669"/>
    <property type="project" value="TreeGrafter"/>
</dbReference>
<evidence type="ECO:0000259" key="8">
    <source>
        <dbReference type="Pfam" id="PF00291"/>
    </source>
</evidence>
<dbReference type="EMBL" id="JANBTX010000040">
    <property type="protein sequence ID" value="KAJ2688709.1"/>
    <property type="molecule type" value="Genomic_DNA"/>
</dbReference>
<evidence type="ECO:0000256" key="2">
    <source>
        <dbReference type="ARBA" id="ARBA00010869"/>
    </source>
</evidence>